<dbReference type="PROSITE" id="PS51255">
    <property type="entry name" value="ADPK"/>
    <property type="match status" value="1"/>
</dbReference>
<keyword evidence="3" id="KW-0418">Kinase</keyword>
<dbReference type="InterPro" id="IPR007666">
    <property type="entry name" value="ADP_PFK/GK"/>
</dbReference>
<dbReference type="GO" id="GO:0043843">
    <property type="term" value="F:ADP-specific glucokinase activity"/>
    <property type="evidence" value="ECO:0007669"/>
    <property type="project" value="TreeGrafter"/>
</dbReference>
<dbReference type="InterPro" id="IPR029056">
    <property type="entry name" value="Ribokinase-like"/>
</dbReference>
<feature type="chain" id="PRO_5038942897" description="ADP-dependent glucokinase" evidence="6">
    <location>
        <begin position="20"/>
        <end position="194"/>
    </location>
</feature>
<evidence type="ECO:0000313" key="8">
    <source>
        <dbReference type="Proteomes" id="UP000828390"/>
    </source>
</evidence>
<gene>
    <name evidence="7" type="ORF">DPMN_107183</name>
</gene>
<name>A0A9D4QKS8_DREPO</name>
<dbReference type="EMBL" id="JAIWYP010000004">
    <property type="protein sequence ID" value="KAH3833867.1"/>
    <property type="molecule type" value="Genomic_DNA"/>
</dbReference>
<evidence type="ECO:0000313" key="7">
    <source>
        <dbReference type="EMBL" id="KAH3833867.1"/>
    </source>
</evidence>
<evidence type="ECO:0000256" key="6">
    <source>
        <dbReference type="SAM" id="SignalP"/>
    </source>
</evidence>
<dbReference type="Proteomes" id="UP000828390">
    <property type="component" value="Unassembled WGS sequence"/>
</dbReference>
<proteinExistence type="predicted"/>
<keyword evidence="6" id="KW-0732">Signal</keyword>
<evidence type="ECO:0000256" key="5">
    <source>
        <dbReference type="ARBA" id="ARBA00023152"/>
    </source>
</evidence>
<organism evidence="7 8">
    <name type="scientific">Dreissena polymorpha</name>
    <name type="common">Zebra mussel</name>
    <name type="synonym">Mytilus polymorpha</name>
    <dbReference type="NCBI Taxonomy" id="45954"/>
    <lineage>
        <taxon>Eukaryota</taxon>
        <taxon>Metazoa</taxon>
        <taxon>Spiralia</taxon>
        <taxon>Lophotrochozoa</taxon>
        <taxon>Mollusca</taxon>
        <taxon>Bivalvia</taxon>
        <taxon>Autobranchia</taxon>
        <taxon>Heteroconchia</taxon>
        <taxon>Euheterodonta</taxon>
        <taxon>Imparidentia</taxon>
        <taxon>Neoheterodontei</taxon>
        <taxon>Myida</taxon>
        <taxon>Dreissenoidea</taxon>
        <taxon>Dreissenidae</taxon>
        <taxon>Dreissena</taxon>
    </lineage>
</organism>
<dbReference type="GO" id="GO:0006006">
    <property type="term" value="P:glucose metabolic process"/>
    <property type="evidence" value="ECO:0007669"/>
    <property type="project" value="TreeGrafter"/>
</dbReference>
<dbReference type="GO" id="GO:0006096">
    <property type="term" value="P:glycolytic process"/>
    <property type="evidence" value="ECO:0007669"/>
    <property type="project" value="UniProtKB-KW"/>
</dbReference>
<keyword evidence="2" id="KW-0479">Metal-binding</keyword>
<evidence type="ECO:0000256" key="1">
    <source>
        <dbReference type="ARBA" id="ARBA00022679"/>
    </source>
</evidence>
<feature type="signal peptide" evidence="6">
    <location>
        <begin position="1"/>
        <end position="19"/>
    </location>
</feature>
<reference evidence="7" key="1">
    <citation type="journal article" date="2019" name="bioRxiv">
        <title>The Genome of the Zebra Mussel, Dreissena polymorpha: A Resource for Invasive Species Research.</title>
        <authorList>
            <person name="McCartney M.A."/>
            <person name="Auch B."/>
            <person name="Kono T."/>
            <person name="Mallez S."/>
            <person name="Zhang Y."/>
            <person name="Obille A."/>
            <person name="Becker A."/>
            <person name="Abrahante J.E."/>
            <person name="Garbe J."/>
            <person name="Badalamenti J.P."/>
            <person name="Herman A."/>
            <person name="Mangelson H."/>
            <person name="Liachko I."/>
            <person name="Sullivan S."/>
            <person name="Sone E.D."/>
            <person name="Koren S."/>
            <person name="Silverstein K.A.T."/>
            <person name="Beckman K.B."/>
            <person name="Gohl D.M."/>
        </authorList>
    </citation>
    <scope>NUCLEOTIDE SEQUENCE</scope>
    <source>
        <strain evidence="7">Duluth1</strain>
        <tissue evidence="7">Whole animal</tissue>
    </source>
</reference>
<keyword evidence="5" id="KW-0324">Glycolysis</keyword>
<keyword evidence="1" id="KW-0808">Transferase</keyword>
<evidence type="ECO:0000256" key="4">
    <source>
        <dbReference type="ARBA" id="ARBA00022842"/>
    </source>
</evidence>
<dbReference type="PANTHER" id="PTHR21208">
    <property type="entry name" value="ADP-DEPENDENT GLUCOKINASE"/>
    <property type="match status" value="1"/>
</dbReference>
<dbReference type="Gene3D" id="3.40.1190.20">
    <property type="match status" value="1"/>
</dbReference>
<dbReference type="GO" id="GO:0005783">
    <property type="term" value="C:endoplasmic reticulum"/>
    <property type="evidence" value="ECO:0007669"/>
    <property type="project" value="TreeGrafter"/>
</dbReference>
<dbReference type="SUPFAM" id="SSF53613">
    <property type="entry name" value="Ribokinase-like"/>
    <property type="match status" value="1"/>
</dbReference>
<evidence type="ECO:0000256" key="3">
    <source>
        <dbReference type="ARBA" id="ARBA00022777"/>
    </source>
</evidence>
<keyword evidence="4" id="KW-0460">Magnesium</keyword>
<dbReference type="AlphaFoldDB" id="A0A9D4QKS8"/>
<accession>A0A9D4QKS8</accession>
<dbReference type="Pfam" id="PF04587">
    <property type="entry name" value="ADP_PFK_GK"/>
    <property type="match status" value="1"/>
</dbReference>
<dbReference type="PANTHER" id="PTHR21208:SF0">
    <property type="entry name" value="ADP-DEPENDENT GLUCOKINASE"/>
    <property type="match status" value="1"/>
</dbReference>
<dbReference type="GO" id="GO:0046872">
    <property type="term" value="F:metal ion binding"/>
    <property type="evidence" value="ECO:0007669"/>
    <property type="project" value="UniProtKB-KW"/>
</dbReference>
<reference evidence="7" key="2">
    <citation type="submission" date="2020-11" db="EMBL/GenBank/DDBJ databases">
        <authorList>
            <person name="McCartney M.A."/>
            <person name="Auch B."/>
            <person name="Kono T."/>
            <person name="Mallez S."/>
            <person name="Becker A."/>
            <person name="Gohl D.M."/>
            <person name="Silverstein K.A.T."/>
            <person name="Koren S."/>
            <person name="Bechman K.B."/>
            <person name="Herman A."/>
            <person name="Abrahante J.E."/>
            <person name="Garbe J."/>
        </authorList>
    </citation>
    <scope>NUCLEOTIDE SEQUENCE</scope>
    <source>
        <strain evidence="7">Duluth1</strain>
        <tissue evidence="7">Whole animal</tissue>
    </source>
</reference>
<evidence type="ECO:0000256" key="2">
    <source>
        <dbReference type="ARBA" id="ARBA00022723"/>
    </source>
</evidence>
<protein>
    <recommendedName>
        <fullName evidence="9">ADP-dependent glucokinase</fullName>
    </recommendedName>
</protein>
<sequence>MVLSILFFTLLQVASEVSSIGLNEQELTFASYVGGGPHASYYNEREGQPEIHKISDMVLWLLKTYGYSKKNPTSRLTRVHFHSLTYHIIGSLPDVWFNSESAVAAGTRIAGRQACDTKALSPEDIELRIPKTFKLFSGSHDIIFDENNPVFSWEKDGFHFVFSPVLVCINPSKTVGLGDAISATGLMYSSFKFS</sequence>
<keyword evidence="8" id="KW-1185">Reference proteome</keyword>
<comment type="caution">
    <text evidence="7">The sequence shown here is derived from an EMBL/GenBank/DDBJ whole genome shotgun (WGS) entry which is preliminary data.</text>
</comment>
<evidence type="ECO:0008006" key="9">
    <source>
        <dbReference type="Google" id="ProtNLM"/>
    </source>
</evidence>